<protein>
    <submittedName>
        <fullName evidence="1">Uncharacterized protein</fullName>
    </submittedName>
</protein>
<dbReference type="AlphaFoldDB" id="X1INB1"/>
<feature type="non-terminal residue" evidence="1">
    <location>
        <position position="1"/>
    </location>
</feature>
<accession>X1INB1</accession>
<name>X1INB1_9ZZZZ</name>
<reference evidence="1" key="1">
    <citation type="journal article" date="2014" name="Front. Microbiol.">
        <title>High frequency of phylogenetically diverse reductive dehalogenase-homologous genes in deep subseafloor sedimentary metagenomes.</title>
        <authorList>
            <person name="Kawai M."/>
            <person name="Futagami T."/>
            <person name="Toyoda A."/>
            <person name="Takaki Y."/>
            <person name="Nishi S."/>
            <person name="Hori S."/>
            <person name="Arai W."/>
            <person name="Tsubouchi T."/>
            <person name="Morono Y."/>
            <person name="Uchiyama I."/>
            <person name="Ito T."/>
            <person name="Fujiyama A."/>
            <person name="Inagaki F."/>
            <person name="Takami H."/>
        </authorList>
    </citation>
    <scope>NUCLEOTIDE SEQUENCE</scope>
    <source>
        <strain evidence="1">Expedition CK06-06</strain>
    </source>
</reference>
<gene>
    <name evidence="1" type="ORF">S03H2_63236</name>
</gene>
<evidence type="ECO:0000313" key="1">
    <source>
        <dbReference type="EMBL" id="GAH83207.1"/>
    </source>
</evidence>
<comment type="caution">
    <text evidence="1">The sequence shown here is derived from an EMBL/GenBank/DDBJ whole genome shotgun (WGS) entry which is preliminary data.</text>
</comment>
<sequence length="40" mass="4855">LMLLQNYFTEKYNLIGNVGDMDAIFISWEAWWFFSFAESR</sequence>
<dbReference type="EMBL" id="BARU01040949">
    <property type="protein sequence ID" value="GAH83207.1"/>
    <property type="molecule type" value="Genomic_DNA"/>
</dbReference>
<proteinExistence type="predicted"/>
<organism evidence="1">
    <name type="scientific">marine sediment metagenome</name>
    <dbReference type="NCBI Taxonomy" id="412755"/>
    <lineage>
        <taxon>unclassified sequences</taxon>
        <taxon>metagenomes</taxon>
        <taxon>ecological metagenomes</taxon>
    </lineage>
</organism>